<gene>
    <name evidence="1" type="ORF">CES85_5076</name>
</gene>
<organism evidence="1 2">
    <name type="scientific">Ochrobactrum quorumnocens</name>
    <dbReference type="NCBI Taxonomy" id="271865"/>
    <lineage>
        <taxon>Bacteria</taxon>
        <taxon>Pseudomonadati</taxon>
        <taxon>Pseudomonadota</taxon>
        <taxon>Alphaproteobacteria</taxon>
        <taxon>Hyphomicrobiales</taxon>
        <taxon>Brucellaceae</taxon>
        <taxon>Brucella/Ochrobactrum group</taxon>
        <taxon>Ochrobactrum</taxon>
    </lineage>
</organism>
<dbReference type="AlphaFoldDB" id="A0A248UC97"/>
<reference evidence="1 2" key="1">
    <citation type="submission" date="2017-07" db="EMBL/GenBank/DDBJ databases">
        <title>Phylogenetic study on the rhizospheric bacterium Ochrobactrum sp. A44.</title>
        <authorList>
            <person name="Krzyzanowska D.M."/>
            <person name="Ossowicki A."/>
            <person name="Rajewska M."/>
            <person name="Maciag T."/>
            <person name="Kaczynski Z."/>
            <person name="Czerwicka M."/>
            <person name="Jafra S."/>
        </authorList>
    </citation>
    <scope>NUCLEOTIDE SEQUENCE [LARGE SCALE GENOMIC DNA]</scope>
    <source>
        <strain evidence="1 2">A44</strain>
    </source>
</reference>
<dbReference type="Proteomes" id="UP000215256">
    <property type="component" value="Chromosome 2"/>
</dbReference>
<sequence>MSALEIAAGNRAFIFHYTINCHVLTTALPQQNNSFHFQ</sequence>
<protein>
    <submittedName>
        <fullName evidence="1">Uncharacterized protein</fullName>
    </submittedName>
</protein>
<dbReference type="KEGG" id="och:CES85_5076"/>
<evidence type="ECO:0000313" key="2">
    <source>
        <dbReference type="Proteomes" id="UP000215256"/>
    </source>
</evidence>
<dbReference type="EMBL" id="CP022603">
    <property type="protein sequence ID" value="ASV84284.1"/>
    <property type="molecule type" value="Genomic_DNA"/>
</dbReference>
<proteinExistence type="predicted"/>
<accession>A0A248UC97</accession>
<evidence type="ECO:0000313" key="1">
    <source>
        <dbReference type="EMBL" id="ASV84284.1"/>
    </source>
</evidence>
<name>A0A248UC97_9HYPH</name>